<reference evidence="2" key="1">
    <citation type="submission" date="2012-01" db="EMBL/GenBank/DDBJ databases">
        <title>The Genome Sequence of Oreochromis niloticus (Nile Tilapia).</title>
        <authorList>
            <consortium name="Broad Institute Genome Assembly Team"/>
            <consortium name="Broad Institute Sequencing Platform"/>
            <person name="Di Palma F."/>
            <person name="Johnson J."/>
            <person name="Lander E.S."/>
            <person name="Lindblad-Toh K."/>
        </authorList>
    </citation>
    <scope>NUCLEOTIDE SEQUENCE [LARGE SCALE GENOMIC DNA]</scope>
</reference>
<dbReference type="Proteomes" id="UP000005207">
    <property type="component" value="Linkage group LG3"/>
</dbReference>
<dbReference type="FunCoup" id="A0A669CH17">
    <property type="interactions" value="1"/>
</dbReference>
<reference evidence="1" key="2">
    <citation type="submission" date="2025-08" db="UniProtKB">
        <authorList>
            <consortium name="Ensembl"/>
        </authorList>
    </citation>
    <scope>IDENTIFICATION</scope>
</reference>
<evidence type="ECO:0008006" key="3">
    <source>
        <dbReference type="Google" id="ProtNLM"/>
    </source>
</evidence>
<dbReference type="SUPFAM" id="SSF52540">
    <property type="entry name" value="P-loop containing nucleoside triphosphate hydrolases"/>
    <property type="match status" value="1"/>
</dbReference>
<dbReference type="InParanoid" id="A0A669CH17"/>
<reference evidence="1" key="3">
    <citation type="submission" date="2025-09" db="UniProtKB">
        <authorList>
            <consortium name="Ensembl"/>
        </authorList>
    </citation>
    <scope>IDENTIFICATION</scope>
</reference>
<sequence length="270" mass="30301">MPLISFTALKTPWRQVSWGKSTEDLQYVKNFQLQNDQVRHVRVLLYGPVGAGKSSFINSVSNALRRRITSPALTNYETHNIKKDTGQFYPFVFNDLMGLEEGSGRGVRVEDIKLAMMGHVKEGYKFNPASPLSTSDSGYNPSPSPEDRVHVLVCLYSGNTTEINSSVLQKMKAIRETASDLGIPQLAVLTKFDEACPETEKDLKNTYKSKLVKRKVNFDLSSKLGIPLNFILPVKNYSEETQLNDDIDTLILSALRMMIDLGEDFIDSKL</sequence>
<dbReference type="GeneTree" id="ENSGT00940000160560"/>
<protein>
    <recommendedName>
        <fullName evidence="3">G domain-containing protein</fullName>
    </recommendedName>
</protein>
<evidence type="ECO:0000313" key="1">
    <source>
        <dbReference type="Ensembl" id="ENSONIP00000045812.1"/>
    </source>
</evidence>
<keyword evidence="2" id="KW-1185">Reference proteome</keyword>
<evidence type="ECO:0000313" key="2">
    <source>
        <dbReference type="Proteomes" id="UP000005207"/>
    </source>
</evidence>
<dbReference type="PANTHER" id="PTHR14241:SF1">
    <property type="entry name" value="INTERFERON-INDUCED PROTEIN 44-RELATED"/>
    <property type="match status" value="1"/>
</dbReference>
<dbReference type="Ensembl" id="ENSONIT00000091380.1">
    <property type="protein sequence ID" value="ENSONIP00000045812.1"/>
    <property type="gene ID" value="ENSONIG00000042985.1"/>
</dbReference>
<dbReference type="InterPro" id="IPR027417">
    <property type="entry name" value="P-loop_NTPase"/>
</dbReference>
<gene>
    <name evidence="1" type="primary">LOC112846119</name>
</gene>
<proteinExistence type="predicted"/>
<name>A0A669CH17_ORENI</name>
<dbReference type="GO" id="GO:0006955">
    <property type="term" value="P:immune response"/>
    <property type="evidence" value="ECO:0007669"/>
    <property type="project" value="TreeGrafter"/>
</dbReference>
<dbReference type="CDD" id="cd00882">
    <property type="entry name" value="Ras_like_GTPase"/>
    <property type="match status" value="1"/>
</dbReference>
<dbReference type="PANTHER" id="PTHR14241">
    <property type="entry name" value="INTERFERON-INDUCED PROTEIN 44"/>
    <property type="match status" value="1"/>
</dbReference>
<dbReference type="AlphaFoldDB" id="A0A669CH17"/>
<organism evidence="1 2">
    <name type="scientific">Oreochromis niloticus</name>
    <name type="common">Nile tilapia</name>
    <name type="synonym">Tilapia nilotica</name>
    <dbReference type="NCBI Taxonomy" id="8128"/>
    <lineage>
        <taxon>Eukaryota</taxon>
        <taxon>Metazoa</taxon>
        <taxon>Chordata</taxon>
        <taxon>Craniata</taxon>
        <taxon>Vertebrata</taxon>
        <taxon>Euteleostomi</taxon>
        <taxon>Actinopterygii</taxon>
        <taxon>Neopterygii</taxon>
        <taxon>Teleostei</taxon>
        <taxon>Neoteleostei</taxon>
        <taxon>Acanthomorphata</taxon>
        <taxon>Ovalentaria</taxon>
        <taxon>Cichlomorphae</taxon>
        <taxon>Cichliformes</taxon>
        <taxon>Cichlidae</taxon>
        <taxon>African cichlids</taxon>
        <taxon>Pseudocrenilabrinae</taxon>
        <taxon>Oreochromini</taxon>
        <taxon>Oreochromis</taxon>
    </lineage>
</organism>
<accession>A0A669CH17</accession>
<dbReference type="OMA" id="WRSHEST"/>
<dbReference type="Gene3D" id="3.40.50.300">
    <property type="entry name" value="P-loop containing nucleotide triphosphate hydrolases"/>
    <property type="match status" value="1"/>
</dbReference>